<accession>A3ZV56</accession>
<dbReference type="Proteomes" id="UP000004358">
    <property type="component" value="Unassembled WGS sequence"/>
</dbReference>
<reference evidence="2 3" key="1">
    <citation type="submission" date="2006-02" db="EMBL/GenBank/DDBJ databases">
        <authorList>
            <person name="Amann R."/>
            <person name="Ferriera S."/>
            <person name="Johnson J."/>
            <person name="Kravitz S."/>
            <person name="Halpern A."/>
            <person name="Remington K."/>
            <person name="Beeson K."/>
            <person name="Tran B."/>
            <person name="Rogers Y.-H."/>
            <person name="Friedman R."/>
            <person name="Venter J.C."/>
        </authorList>
    </citation>
    <scope>NUCLEOTIDE SEQUENCE [LARGE SCALE GENOMIC DNA]</scope>
    <source>
        <strain evidence="2 3">DSM 3645</strain>
    </source>
</reference>
<dbReference type="EMBL" id="AANZ01000014">
    <property type="protein sequence ID" value="EAQ79594.1"/>
    <property type="molecule type" value="Genomic_DNA"/>
</dbReference>
<evidence type="ECO:0000313" key="3">
    <source>
        <dbReference type="Proteomes" id="UP000004358"/>
    </source>
</evidence>
<dbReference type="AlphaFoldDB" id="A3ZV56"/>
<sequence length="23" mass="2833">MRRPKIWGNARRRDCHTQRRPAA</sequence>
<feature type="region of interest" description="Disordered" evidence="1">
    <location>
        <begin position="1"/>
        <end position="23"/>
    </location>
</feature>
<evidence type="ECO:0000256" key="1">
    <source>
        <dbReference type="SAM" id="MobiDB-lite"/>
    </source>
</evidence>
<proteinExistence type="predicted"/>
<organism evidence="2 3">
    <name type="scientific">Blastopirellula marina DSM 3645</name>
    <dbReference type="NCBI Taxonomy" id="314230"/>
    <lineage>
        <taxon>Bacteria</taxon>
        <taxon>Pseudomonadati</taxon>
        <taxon>Planctomycetota</taxon>
        <taxon>Planctomycetia</taxon>
        <taxon>Pirellulales</taxon>
        <taxon>Pirellulaceae</taxon>
        <taxon>Blastopirellula</taxon>
    </lineage>
</organism>
<name>A3ZV56_9BACT</name>
<evidence type="ECO:0000313" key="2">
    <source>
        <dbReference type="EMBL" id="EAQ79594.1"/>
    </source>
</evidence>
<gene>
    <name evidence="2" type="ORF">DSM3645_03923</name>
</gene>
<protein>
    <submittedName>
        <fullName evidence="2">Uncharacterized protein</fullName>
    </submittedName>
</protein>
<dbReference type="HOGENOM" id="CLU_3422750_0_0_0"/>
<comment type="caution">
    <text evidence="2">The sequence shown here is derived from an EMBL/GenBank/DDBJ whole genome shotgun (WGS) entry which is preliminary data.</text>
</comment>